<sequence length="47" mass="5075">MFSAAGYWLLATGYWLLATGYWPLATATATAPVTRRSFVKGGLDHAI</sequence>
<dbReference type="EMBL" id="FQ790345">
    <property type="protein sequence ID" value="CCD52904.1"/>
    <property type="molecule type" value="Genomic_DNA"/>
</dbReference>
<proteinExistence type="predicted"/>
<gene>
    <name evidence="1" type="ORF">BofuT4_uP138280.1</name>
</gene>
<reference evidence="2" key="1">
    <citation type="journal article" date="2011" name="PLoS Genet.">
        <title>Genomic analysis of the necrotrophic fungal pathogens Sclerotinia sclerotiorum and Botrytis cinerea.</title>
        <authorList>
            <person name="Amselem J."/>
            <person name="Cuomo C.A."/>
            <person name="van Kan J.A."/>
            <person name="Viaud M."/>
            <person name="Benito E.P."/>
            <person name="Couloux A."/>
            <person name="Coutinho P.M."/>
            <person name="de Vries R.P."/>
            <person name="Dyer P.S."/>
            <person name="Fillinger S."/>
            <person name="Fournier E."/>
            <person name="Gout L."/>
            <person name="Hahn M."/>
            <person name="Kohn L."/>
            <person name="Lapalu N."/>
            <person name="Plummer K.M."/>
            <person name="Pradier J.M."/>
            <person name="Quevillon E."/>
            <person name="Sharon A."/>
            <person name="Simon A."/>
            <person name="ten Have A."/>
            <person name="Tudzynski B."/>
            <person name="Tudzynski P."/>
            <person name="Wincker P."/>
            <person name="Andrew M."/>
            <person name="Anthouard V."/>
            <person name="Beever R.E."/>
            <person name="Beffa R."/>
            <person name="Benoit I."/>
            <person name="Bouzid O."/>
            <person name="Brault B."/>
            <person name="Chen Z."/>
            <person name="Choquer M."/>
            <person name="Collemare J."/>
            <person name="Cotton P."/>
            <person name="Danchin E.G."/>
            <person name="Da Silva C."/>
            <person name="Gautier A."/>
            <person name="Giraud C."/>
            <person name="Giraud T."/>
            <person name="Gonzalez C."/>
            <person name="Grossetete S."/>
            <person name="Guldener U."/>
            <person name="Henrissat B."/>
            <person name="Howlett B.J."/>
            <person name="Kodira C."/>
            <person name="Kretschmer M."/>
            <person name="Lappartient A."/>
            <person name="Leroch M."/>
            <person name="Levis C."/>
            <person name="Mauceli E."/>
            <person name="Neuveglise C."/>
            <person name="Oeser B."/>
            <person name="Pearson M."/>
            <person name="Poulain J."/>
            <person name="Poussereau N."/>
            <person name="Quesneville H."/>
            <person name="Rascle C."/>
            <person name="Schumacher J."/>
            <person name="Segurens B."/>
            <person name="Sexton A."/>
            <person name="Silva E."/>
            <person name="Sirven C."/>
            <person name="Soanes D.M."/>
            <person name="Talbot N.J."/>
            <person name="Templeton M."/>
            <person name="Yandava C."/>
            <person name="Yarden O."/>
            <person name="Zeng Q."/>
            <person name="Rollins J.A."/>
            <person name="Lebrun M.H."/>
            <person name="Dickman M."/>
        </authorList>
    </citation>
    <scope>NUCLEOTIDE SEQUENCE [LARGE SCALE GENOMIC DNA]</scope>
    <source>
        <strain evidence="2">T4</strain>
    </source>
</reference>
<protein>
    <submittedName>
        <fullName evidence="1">Uncharacterized protein</fullName>
    </submittedName>
</protein>
<dbReference type="Proteomes" id="UP000008177">
    <property type="component" value="Unplaced contigs"/>
</dbReference>
<dbReference type="AlphaFoldDB" id="G2YMQ6"/>
<evidence type="ECO:0000313" key="1">
    <source>
        <dbReference type="EMBL" id="CCD52904.1"/>
    </source>
</evidence>
<name>G2YMQ6_BOTF4</name>
<accession>G2YMQ6</accession>
<evidence type="ECO:0000313" key="2">
    <source>
        <dbReference type="Proteomes" id="UP000008177"/>
    </source>
</evidence>
<organism evidence="1 2">
    <name type="scientific">Botryotinia fuckeliana (strain T4)</name>
    <name type="common">Noble rot fungus</name>
    <name type="synonym">Botrytis cinerea</name>
    <dbReference type="NCBI Taxonomy" id="999810"/>
    <lineage>
        <taxon>Eukaryota</taxon>
        <taxon>Fungi</taxon>
        <taxon>Dikarya</taxon>
        <taxon>Ascomycota</taxon>
        <taxon>Pezizomycotina</taxon>
        <taxon>Leotiomycetes</taxon>
        <taxon>Helotiales</taxon>
        <taxon>Sclerotiniaceae</taxon>
        <taxon>Botrytis</taxon>
    </lineage>
</organism>
<dbReference type="InParanoid" id="G2YMQ6"/>
<dbReference type="HOGENOM" id="CLU_3175314_0_0_1"/>